<reference evidence="3 4" key="1">
    <citation type="submission" date="2023-12" db="EMBL/GenBank/DDBJ databases">
        <title>Blastococcus brunescens sp. nov., an actonobacterium isolated from sandstone collected in sahara desert.</title>
        <authorList>
            <person name="Gtari M."/>
            <person name="Ghodhbane F."/>
        </authorList>
    </citation>
    <scope>NUCLEOTIDE SEQUENCE [LARGE SCALE GENOMIC DNA]</scope>
    <source>
        <strain evidence="3 4">BMG 8361</strain>
    </source>
</reference>
<feature type="compositionally biased region" description="Basic residues" evidence="1">
    <location>
        <begin position="289"/>
        <end position="298"/>
    </location>
</feature>
<proteinExistence type="predicted"/>
<evidence type="ECO:0000259" key="2">
    <source>
        <dbReference type="Pfam" id="PF07287"/>
    </source>
</evidence>
<dbReference type="PANTHER" id="PTHR47585">
    <property type="match status" value="1"/>
</dbReference>
<sequence length="298" mass="30965">MIGPLRIGNASGFYGDRRAAVREMLEGGPLDVLTGDYLAELTMLILGRDRMKDSSLGYARSFLAQMEECLGLAADRGVRIVVNAGGLNPAGLAAALRELAARLGLPTAVASVEGDDLLPRAGELGLGAPLTANAYLGAFGIAECLRAGADVVVTGRVTDASLVVGPGIAHFGWGRADLDALAGAVVAGHVLECGTQATGGNLSSFDEHPLEQLLHPGFPLAELHGDGSSVITKHPGTGGVVDRDTVTAQLLYEIAGPRYAGPDVVARFDTIELTDEGPDRVRISGVQGNRRRRRPRSA</sequence>
<dbReference type="InterPro" id="IPR010839">
    <property type="entry name" value="AtuA_N"/>
</dbReference>
<organism evidence="3 4">
    <name type="scientific">Blastococcus brunescens</name>
    <dbReference type="NCBI Taxonomy" id="1564165"/>
    <lineage>
        <taxon>Bacteria</taxon>
        <taxon>Bacillati</taxon>
        <taxon>Actinomycetota</taxon>
        <taxon>Actinomycetes</taxon>
        <taxon>Geodermatophilales</taxon>
        <taxon>Geodermatophilaceae</taxon>
        <taxon>Blastococcus</taxon>
    </lineage>
</organism>
<dbReference type="PANTHER" id="PTHR47585:SF1">
    <property type="entry name" value="DUF1446 DOMAIN-CONTAINING PROTEIN"/>
    <property type="match status" value="1"/>
</dbReference>
<gene>
    <name evidence="3" type="ORF">U6N30_27185</name>
</gene>
<dbReference type="Proteomes" id="UP001324287">
    <property type="component" value="Chromosome"/>
</dbReference>
<feature type="domain" description="Acyclic terpene utilisation N-terminal" evidence="2">
    <location>
        <begin position="5"/>
        <end position="291"/>
    </location>
</feature>
<keyword evidence="4" id="KW-1185">Reference proteome</keyword>
<accession>A0ABZ1AXU4</accession>
<evidence type="ECO:0000313" key="4">
    <source>
        <dbReference type="Proteomes" id="UP001324287"/>
    </source>
</evidence>
<name>A0ABZ1AXU4_9ACTN</name>
<evidence type="ECO:0000313" key="3">
    <source>
        <dbReference type="EMBL" id="WRL63386.1"/>
    </source>
</evidence>
<protein>
    <submittedName>
        <fullName evidence="3">Acyclic terpene utilization AtuA family protein</fullName>
    </submittedName>
</protein>
<feature type="region of interest" description="Disordered" evidence="1">
    <location>
        <begin position="279"/>
        <end position="298"/>
    </location>
</feature>
<dbReference type="Pfam" id="PF07287">
    <property type="entry name" value="AtuA"/>
    <property type="match status" value="1"/>
</dbReference>
<evidence type="ECO:0000256" key="1">
    <source>
        <dbReference type="SAM" id="MobiDB-lite"/>
    </source>
</evidence>
<dbReference type="EMBL" id="CP141261">
    <property type="protein sequence ID" value="WRL63386.1"/>
    <property type="molecule type" value="Genomic_DNA"/>
</dbReference>